<evidence type="ECO:0000313" key="3">
    <source>
        <dbReference type="Proteomes" id="UP001165189"/>
    </source>
</evidence>
<name>A0ABQ6L8T0_ASPOZ</name>
<evidence type="ECO:0000256" key="1">
    <source>
        <dbReference type="SAM" id="Phobius"/>
    </source>
</evidence>
<gene>
    <name evidence="2" type="ORF">Aory05_001108000</name>
</gene>
<dbReference type="Gene3D" id="3.40.50.150">
    <property type="entry name" value="Vaccinia Virus protein VP39"/>
    <property type="match status" value="1"/>
</dbReference>
<reference evidence="2" key="1">
    <citation type="submission" date="2023-04" db="EMBL/GenBank/DDBJ databases">
        <title>Aspergillus oryzae var. brunneus NBRC 4377.</title>
        <authorList>
            <person name="Ichikawa N."/>
            <person name="Sato H."/>
            <person name="Tonouchi N."/>
        </authorList>
    </citation>
    <scope>NUCLEOTIDE SEQUENCE</scope>
    <source>
        <strain evidence="2">NBRC 4377</strain>
    </source>
</reference>
<dbReference type="Proteomes" id="UP001165189">
    <property type="component" value="Unassembled WGS sequence"/>
</dbReference>
<dbReference type="Pfam" id="PF13489">
    <property type="entry name" value="Methyltransf_23"/>
    <property type="match status" value="1"/>
</dbReference>
<keyword evidence="1" id="KW-0472">Membrane</keyword>
<accession>A0ABQ6L8T0</accession>
<keyword evidence="1" id="KW-1133">Transmembrane helix</keyword>
<dbReference type="EMBL" id="BSYB01000061">
    <property type="protein sequence ID" value="GMG52732.1"/>
    <property type="molecule type" value="Genomic_DNA"/>
</dbReference>
<evidence type="ECO:0000313" key="2">
    <source>
        <dbReference type="EMBL" id="GMG52732.1"/>
    </source>
</evidence>
<dbReference type="SUPFAM" id="SSF53335">
    <property type="entry name" value="S-adenosyl-L-methionine-dependent methyltransferases"/>
    <property type="match status" value="1"/>
</dbReference>
<organism evidence="2 3">
    <name type="scientific">Aspergillus oryzae var. brunneus</name>
    <dbReference type="NCBI Taxonomy" id="332754"/>
    <lineage>
        <taxon>Eukaryota</taxon>
        <taxon>Fungi</taxon>
        <taxon>Dikarya</taxon>
        <taxon>Ascomycota</taxon>
        <taxon>Pezizomycotina</taxon>
        <taxon>Eurotiomycetes</taxon>
        <taxon>Eurotiomycetidae</taxon>
        <taxon>Eurotiales</taxon>
        <taxon>Aspergillaceae</taxon>
        <taxon>Aspergillus</taxon>
        <taxon>Aspergillus subgen. Circumdati</taxon>
    </lineage>
</organism>
<sequence>MEQTGIEGQALAAWENHARSWDSTMGDDGNDYFSVLELPALKRMISGQKRNRALDLATGNGLVARWLAKEGFSVVATDGARAMLEHAKARTALWIIGRVLLAVITFWFVVVLAIETPSAIGELKDDSRTNTFQKDGFDVVVMNMGIMDVHDLEPLATSLTFLLKQDGWLALLLFELSK</sequence>
<dbReference type="InterPro" id="IPR029063">
    <property type="entry name" value="SAM-dependent_MTases_sf"/>
</dbReference>
<comment type="caution">
    <text evidence="2">The sequence shown here is derived from an EMBL/GenBank/DDBJ whole genome shotgun (WGS) entry which is preliminary data.</text>
</comment>
<proteinExistence type="predicted"/>
<feature type="transmembrane region" description="Helical" evidence="1">
    <location>
        <begin position="91"/>
        <end position="114"/>
    </location>
</feature>
<keyword evidence="3" id="KW-1185">Reference proteome</keyword>
<keyword evidence="1" id="KW-0812">Transmembrane</keyword>
<dbReference type="CDD" id="cd02440">
    <property type="entry name" value="AdoMet_MTases"/>
    <property type="match status" value="1"/>
</dbReference>
<protein>
    <submittedName>
        <fullName evidence="2">Unnamed protein product</fullName>
    </submittedName>
</protein>